<feature type="chain" id="PRO_5011963734" evidence="3">
    <location>
        <begin position="18"/>
        <end position="339"/>
    </location>
</feature>
<gene>
    <name evidence="5" type="ORF">BIW11_05773</name>
</gene>
<feature type="region of interest" description="Disordered" evidence="2">
    <location>
        <begin position="149"/>
        <end position="172"/>
    </location>
</feature>
<feature type="signal peptide" evidence="3">
    <location>
        <begin position="1"/>
        <end position="17"/>
    </location>
</feature>
<evidence type="ECO:0000256" key="2">
    <source>
        <dbReference type="SAM" id="MobiDB-lite"/>
    </source>
</evidence>
<dbReference type="GO" id="GO:0005739">
    <property type="term" value="C:mitochondrion"/>
    <property type="evidence" value="ECO:0007669"/>
    <property type="project" value="UniProtKB-ARBA"/>
</dbReference>
<dbReference type="PANTHER" id="PTHR16255">
    <property type="entry name" value="REQUIRED FOR MEIOTIC NUCLEAR DIVISION PROTEIN 1 HOMOLOG"/>
    <property type="match status" value="1"/>
</dbReference>
<dbReference type="Proteomes" id="UP000192247">
    <property type="component" value="Unassembled WGS sequence"/>
</dbReference>
<accession>A0A1V9Y0Z0</accession>
<evidence type="ECO:0000313" key="5">
    <source>
        <dbReference type="EMBL" id="OQR79381.1"/>
    </source>
</evidence>
<dbReference type="STRING" id="418985.A0A1V9Y0Z0"/>
<dbReference type="InterPro" id="IPR003734">
    <property type="entry name" value="DUF155"/>
</dbReference>
<evidence type="ECO:0000259" key="4">
    <source>
        <dbReference type="Pfam" id="PF02582"/>
    </source>
</evidence>
<dbReference type="InterPro" id="IPR051624">
    <property type="entry name" value="RMD1/Sad1-interacting"/>
</dbReference>
<organism evidence="5 6">
    <name type="scientific">Tropilaelaps mercedesae</name>
    <dbReference type="NCBI Taxonomy" id="418985"/>
    <lineage>
        <taxon>Eukaryota</taxon>
        <taxon>Metazoa</taxon>
        <taxon>Ecdysozoa</taxon>
        <taxon>Arthropoda</taxon>
        <taxon>Chelicerata</taxon>
        <taxon>Arachnida</taxon>
        <taxon>Acari</taxon>
        <taxon>Parasitiformes</taxon>
        <taxon>Mesostigmata</taxon>
        <taxon>Gamasina</taxon>
        <taxon>Dermanyssoidea</taxon>
        <taxon>Laelapidae</taxon>
        <taxon>Tropilaelaps</taxon>
    </lineage>
</organism>
<dbReference type="FunCoup" id="A0A1V9Y0Z0">
    <property type="interactions" value="64"/>
</dbReference>
<proteinExistence type="inferred from homology"/>
<name>A0A1V9Y0Z0_9ACAR</name>
<dbReference type="OrthoDB" id="242766at2759"/>
<sequence>MSFALSILFLKEPNVLAYATCEEYNLEAIRKALTDQGLYRLLALPEESNAIHARAEYLVNQKPRNIFFFEAGSVVFWNFTKSEAKSVLQFLRPFEQDPYREDMIEDEVELMEFKLRQRTRIHNDKIELRRIDEHLQEKQLHLTISGLKSEGEETTSIPREKQEPALNASKGPEGHADPLEMYAFSNGVALSVKLAIWEATLEEYVVSLESILKDIENGRKLSVTRQHVFRKTGELFSLRHRLNLSSDLLDIPDFYWDRDDLEAHFLKTLKLYSIARRTQVMNEKIQHCQELMELVSHHLEDKHHVRLELMIIILIIVEVIFECVHYVERYSHSEVGISE</sequence>
<dbReference type="PANTHER" id="PTHR16255:SF1">
    <property type="entry name" value="REQUIRED FOR MEIOTIC NUCLEAR DIVISION PROTEIN 1 HOMOLOG"/>
    <property type="match status" value="1"/>
</dbReference>
<evidence type="ECO:0000313" key="6">
    <source>
        <dbReference type="Proteomes" id="UP000192247"/>
    </source>
</evidence>
<dbReference type="InParanoid" id="A0A1V9Y0Z0"/>
<evidence type="ECO:0000256" key="3">
    <source>
        <dbReference type="SAM" id="SignalP"/>
    </source>
</evidence>
<dbReference type="EMBL" id="MNPL01001170">
    <property type="protein sequence ID" value="OQR79381.1"/>
    <property type="molecule type" value="Genomic_DNA"/>
</dbReference>
<comment type="similarity">
    <text evidence="1">Belongs to the RMD1/sif2 family.</text>
</comment>
<protein>
    <submittedName>
        <fullName evidence="5">Required for meiotic nuclear division protein 1-like</fullName>
    </submittedName>
</protein>
<keyword evidence="6" id="KW-1185">Reference proteome</keyword>
<dbReference type="Pfam" id="PF02582">
    <property type="entry name" value="DUF155"/>
    <property type="match status" value="1"/>
</dbReference>
<reference evidence="5 6" key="1">
    <citation type="journal article" date="2017" name="Gigascience">
        <title>Draft genome of the honey bee ectoparasitic mite, Tropilaelaps mercedesae, is shaped by the parasitic life history.</title>
        <authorList>
            <person name="Dong X."/>
            <person name="Armstrong S.D."/>
            <person name="Xia D."/>
            <person name="Makepeace B.L."/>
            <person name="Darby A.C."/>
            <person name="Kadowaki T."/>
        </authorList>
    </citation>
    <scope>NUCLEOTIDE SEQUENCE [LARGE SCALE GENOMIC DNA]</scope>
    <source>
        <strain evidence="5">Wuxi-XJTLU</strain>
    </source>
</reference>
<comment type="caution">
    <text evidence="5">The sequence shown here is derived from an EMBL/GenBank/DDBJ whole genome shotgun (WGS) entry which is preliminary data.</text>
</comment>
<dbReference type="GO" id="GO:0070131">
    <property type="term" value="P:positive regulation of mitochondrial translation"/>
    <property type="evidence" value="ECO:0007669"/>
    <property type="project" value="TreeGrafter"/>
</dbReference>
<keyword evidence="3" id="KW-0732">Signal</keyword>
<dbReference type="AlphaFoldDB" id="A0A1V9Y0Z0"/>
<feature type="domain" description="DUF155" evidence="4">
    <location>
        <begin position="66"/>
        <end position="282"/>
    </location>
</feature>
<evidence type="ECO:0000256" key="1">
    <source>
        <dbReference type="ARBA" id="ARBA00008306"/>
    </source>
</evidence>